<name>A0A6A6SZM0_9PLEO</name>
<keyword evidence="1" id="KW-0812">Transmembrane</keyword>
<dbReference type="EMBL" id="MU004401">
    <property type="protein sequence ID" value="KAF2652497.1"/>
    <property type="molecule type" value="Genomic_DNA"/>
</dbReference>
<dbReference type="Proteomes" id="UP000799324">
    <property type="component" value="Unassembled WGS sequence"/>
</dbReference>
<evidence type="ECO:0000313" key="2">
    <source>
        <dbReference type="EMBL" id="KAF2652497.1"/>
    </source>
</evidence>
<feature type="transmembrane region" description="Helical" evidence="1">
    <location>
        <begin position="284"/>
        <end position="304"/>
    </location>
</feature>
<dbReference type="OrthoDB" id="5406607at2759"/>
<protein>
    <submittedName>
        <fullName evidence="2">Uncharacterized protein</fullName>
    </submittedName>
</protein>
<evidence type="ECO:0000313" key="3">
    <source>
        <dbReference type="Proteomes" id="UP000799324"/>
    </source>
</evidence>
<dbReference type="AlphaFoldDB" id="A0A6A6SZM0"/>
<keyword evidence="1" id="KW-1133">Transmembrane helix</keyword>
<feature type="transmembrane region" description="Helical" evidence="1">
    <location>
        <begin position="452"/>
        <end position="475"/>
    </location>
</feature>
<reference evidence="2" key="1">
    <citation type="journal article" date="2020" name="Stud. Mycol.">
        <title>101 Dothideomycetes genomes: a test case for predicting lifestyles and emergence of pathogens.</title>
        <authorList>
            <person name="Haridas S."/>
            <person name="Albert R."/>
            <person name="Binder M."/>
            <person name="Bloem J."/>
            <person name="Labutti K."/>
            <person name="Salamov A."/>
            <person name="Andreopoulos B."/>
            <person name="Baker S."/>
            <person name="Barry K."/>
            <person name="Bills G."/>
            <person name="Bluhm B."/>
            <person name="Cannon C."/>
            <person name="Castanera R."/>
            <person name="Culley D."/>
            <person name="Daum C."/>
            <person name="Ezra D."/>
            <person name="Gonzalez J."/>
            <person name="Henrissat B."/>
            <person name="Kuo A."/>
            <person name="Liang C."/>
            <person name="Lipzen A."/>
            <person name="Lutzoni F."/>
            <person name="Magnuson J."/>
            <person name="Mondo S."/>
            <person name="Nolan M."/>
            <person name="Ohm R."/>
            <person name="Pangilinan J."/>
            <person name="Park H.-J."/>
            <person name="Ramirez L."/>
            <person name="Alfaro M."/>
            <person name="Sun H."/>
            <person name="Tritt A."/>
            <person name="Yoshinaga Y."/>
            <person name="Zwiers L.-H."/>
            <person name="Turgeon B."/>
            <person name="Goodwin S."/>
            <person name="Spatafora J."/>
            <person name="Crous P."/>
            <person name="Grigoriev I."/>
        </authorList>
    </citation>
    <scope>NUCLEOTIDE SEQUENCE</scope>
    <source>
        <strain evidence="2">CBS 122681</strain>
    </source>
</reference>
<sequence>MAPAPAELPPNWTNHGDPNLICIPSGWTDVVTFLFVNFIAHCATVKPYPAETLPELSLTMVFALLLPSSGITRAMDAIVRRTALRKDLNQLQKAGKAGALCMVVRDRDWTPREGDVFPVLYLETKSKSQGFQAASSDPAPAGQDDVEMGLLARENEPRDPSLMPDMDLSTVHTYELWNPPWTREPVWTSQPNNSIAERECEVHGGLHLPKGYKLAYVPSNATIASYNASPSAPNAGSSIATSAPTMAISSSYSWTKAVIAIFQTVYASFTLYESRGDQLKTYGYAAFGLTVVPYILMSIFNLLGQTLTADYPTLFLVHSDIMDEAKARGGIFDGVIGSLISSEEAPHSYKLRGEGNDKILAKVPGPWVVQNSPVRNSTLVLESKSGQGDDTVRTIRIKWDPMPTPLTNELRLPICSPFALSSPNKIDYWSKEHHIGDRNAWYISWSASKSSILHAIGPLVFAVASITIVGLVSGFRKGDRSTSVQRGFVMSWLLVGIIFGPFMSILSEDFLWSSGHKKGFWAAAWRIGKHVAYYAVFMVPGIGGIVVVSRMIVDYGTCTMVGS</sequence>
<proteinExistence type="predicted"/>
<evidence type="ECO:0000256" key="1">
    <source>
        <dbReference type="SAM" id="Phobius"/>
    </source>
</evidence>
<organism evidence="2 3">
    <name type="scientific">Lophiostoma macrostomum CBS 122681</name>
    <dbReference type="NCBI Taxonomy" id="1314788"/>
    <lineage>
        <taxon>Eukaryota</taxon>
        <taxon>Fungi</taxon>
        <taxon>Dikarya</taxon>
        <taxon>Ascomycota</taxon>
        <taxon>Pezizomycotina</taxon>
        <taxon>Dothideomycetes</taxon>
        <taxon>Pleosporomycetidae</taxon>
        <taxon>Pleosporales</taxon>
        <taxon>Lophiostomataceae</taxon>
        <taxon>Lophiostoma</taxon>
    </lineage>
</organism>
<keyword evidence="3" id="KW-1185">Reference proteome</keyword>
<accession>A0A6A6SZM0</accession>
<feature type="transmembrane region" description="Helical" evidence="1">
    <location>
        <begin position="487"/>
        <end position="506"/>
    </location>
</feature>
<keyword evidence="1" id="KW-0472">Membrane</keyword>
<gene>
    <name evidence="2" type="ORF">K491DRAFT_695574</name>
</gene>
<feature type="transmembrane region" description="Helical" evidence="1">
    <location>
        <begin position="531"/>
        <end position="553"/>
    </location>
</feature>